<reference evidence="2 3" key="1">
    <citation type="journal article" date="2019" name="Plant Biotechnol. J.">
        <title>The red bayberry genome and genetic basis of sex determination.</title>
        <authorList>
            <person name="Jia H.M."/>
            <person name="Jia H.J."/>
            <person name="Cai Q.L."/>
            <person name="Wang Y."/>
            <person name="Zhao H.B."/>
            <person name="Yang W.F."/>
            <person name="Wang G.Y."/>
            <person name="Li Y.H."/>
            <person name="Zhan D.L."/>
            <person name="Shen Y.T."/>
            <person name="Niu Q.F."/>
            <person name="Chang L."/>
            <person name="Qiu J."/>
            <person name="Zhao L."/>
            <person name="Xie H.B."/>
            <person name="Fu W.Y."/>
            <person name="Jin J."/>
            <person name="Li X.W."/>
            <person name="Jiao Y."/>
            <person name="Zhou C.C."/>
            <person name="Tu T."/>
            <person name="Chai C.Y."/>
            <person name="Gao J.L."/>
            <person name="Fan L.J."/>
            <person name="van de Weg E."/>
            <person name="Wang J.Y."/>
            <person name="Gao Z.S."/>
        </authorList>
    </citation>
    <scope>NUCLEOTIDE SEQUENCE [LARGE SCALE GENOMIC DNA]</scope>
    <source>
        <tissue evidence="2">Leaves</tissue>
    </source>
</reference>
<organism evidence="2 3">
    <name type="scientific">Morella rubra</name>
    <name type="common">Chinese bayberry</name>
    <dbReference type="NCBI Taxonomy" id="262757"/>
    <lineage>
        <taxon>Eukaryota</taxon>
        <taxon>Viridiplantae</taxon>
        <taxon>Streptophyta</taxon>
        <taxon>Embryophyta</taxon>
        <taxon>Tracheophyta</taxon>
        <taxon>Spermatophyta</taxon>
        <taxon>Magnoliopsida</taxon>
        <taxon>eudicotyledons</taxon>
        <taxon>Gunneridae</taxon>
        <taxon>Pentapetalae</taxon>
        <taxon>rosids</taxon>
        <taxon>fabids</taxon>
        <taxon>Fagales</taxon>
        <taxon>Myricaceae</taxon>
        <taxon>Morella</taxon>
    </lineage>
</organism>
<evidence type="ECO:0000313" key="2">
    <source>
        <dbReference type="EMBL" id="KAB1224224.1"/>
    </source>
</evidence>
<comment type="caution">
    <text evidence="2">The sequence shown here is derived from an EMBL/GenBank/DDBJ whole genome shotgun (WGS) entry which is preliminary data.</text>
</comment>
<feature type="region of interest" description="Disordered" evidence="1">
    <location>
        <begin position="48"/>
        <end position="74"/>
    </location>
</feature>
<dbReference type="OrthoDB" id="1702039at2759"/>
<evidence type="ECO:0000256" key="1">
    <source>
        <dbReference type="SAM" id="MobiDB-lite"/>
    </source>
</evidence>
<feature type="compositionally biased region" description="Basic and acidic residues" evidence="1">
    <location>
        <begin position="64"/>
        <end position="74"/>
    </location>
</feature>
<name>A0A6A1WG77_9ROSI</name>
<dbReference type="AlphaFoldDB" id="A0A6A1WG77"/>
<proteinExistence type="predicted"/>
<gene>
    <name evidence="2" type="ORF">CJ030_MR2G005743</name>
</gene>
<sequence length="74" mass="8410">MSHNSGKSVSDDATTLADPKVFMEAMVSEMRRVMKFEMEQVHERIDRMENSLEKQPKTAPISVDGKEFHGGRRG</sequence>
<evidence type="ECO:0000313" key="3">
    <source>
        <dbReference type="Proteomes" id="UP000516437"/>
    </source>
</evidence>
<dbReference type="Proteomes" id="UP000516437">
    <property type="component" value="Chromosome 2"/>
</dbReference>
<keyword evidence="3" id="KW-1185">Reference proteome</keyword>
<accession>A0A6A1WG77</accession>
<dbReference type="EMBL" id="RXIC02000020">
    <property type="protein sequence ID" value="KAB1224224.1"/>
    <property type="molecule type" value="Genomic_DNA"/>
</dbReference>
<protein>
    <submittedName>
        <fullName evidence="2">Uncharacterized protein</fullName>
    </submittedName>
</protein>